<dbReference type="InterPro" id="IPR051538">
    <property type="entry name" value="Acyl-CoA_Synth/Transferase"/>
</dbReference>
<name>A0A126QZS0_METOL</name>
<dbReference type="Gene3D" id="3.40.50.261">
    <property type="entry name" value="Succinyl-CoA synthetase domains"/>
    <property type="match status" value="2"/>
</dbReference>
<reference evidence="9" key="3">
    <citation type="submission" date="2016-10" db="EMBL/GenBank/DDBJ databases">
        <authorList>
            <person name="de Groot N.N."/>
        </authorList>
    </citation>
    <scope>NUCLEOTIDE SEQUENCE [LARGE SCALE GENOMIC DNA]</scope>
    <source>
        <strain evidence="9">DSM 16632</strain>
    </source>
</reference>
<dbReference type="Pfam" id="PF13380">
    <property type="entry name" value="CoA_binding_2"/>
    <property type="match status" value="1"/>
</dbReference>
<evidence type="ECO:0000313" key="9">
    <source>
        <dbReference type="EMBL" id="SFL24810.1"/>
    </source>
</evidence>
<dbReference type="InterPro" id="IPR011761">
    <property type="entry name" value="ATP-grasp"/>
</dbReference>
<dbReference type="SUPFAM" id="SSF52210">
    <property type="entry name" value="Succinyl-CoA synthetase domains"/>
    <property type="match status" value="2"/>
</dbReference>
<reference evidence="10" key="2">
    <citation type="submission" date="2016-02" db="EMBL/GenBank/DDBJ databases">
        <title>The draft genome sequence of the rumen methanogen Methanobrevibacter olleyae YLM1.</title>
        <authorList>
            <consortium name="New Zealand Agricultural Greenhouse Gas Research Centre/Pastoral Greenhouse Gas Research Consortium"/>
            <person name="Kelly W.J."/>
            <person name="Li D."/>
            <person name="Lambie S.C."/>
            <person name="Attwood G.T."/>
            <person name="Altermann E."/>
            <person name="Leahy S.C."/>
        </authorList>
    </citation>
    <scope>NUCLEOTIDE SEQUENCE [LARGE SCALE GENOMIC DNA]</scope>
    <source>
        <strain evidence="10">YLM1</strain>
    </source>
</reference>
<reference evidence="8 10" key="1">
    <citation type="journal article" date="2016" name="Genome Announc.">
        <title>Draft Genome Sequence of the Rumen Methanogen Methanobrevibacter olleyae YLM1.</title>
        <authorList>
            <person name="Kelly W.J."/>
            <person name="Li D."/>
            <person name="Lambie S.C."/>
            <person name="Cox F."/>
            <person name="Attwood G.T."/>
            <person name="Altermann E."/>
            <person name="Leahy S.C."/>
        </authorList>
    </citation>
    <scope>NUCLEOTIDE SEQUENCE [LARGE SCALE GENOMIC DNA]</scope>
    <source>
        <strain evidence="8 10">YLM1</strain>
    </source>
</reference>
<dbReference type="EMBL" id="CP014265">
    <property type="protein sequence ID" value="AMK15613.1"/>
    <property type="molecule type" value="Genomic_DNA"/>
</dbReference>
<evidence type="ECO:0000256" key="1">
    <source>
        <dbReference type="ARBA" id="ARBA00001619"/>
    </source>
</evidence>
<dbReference type="Proteomes" id="UP000183442">
    <property type="component" value="Unassembled WGS sequence"/>
</dbReference>
<dbReference type="FunFam" id="3.30.1490.20:FF:000020">
    <property type="entry name" value="Protein lysine acetyltransferase"/>
    <property type="match status" value="1"/>
</dbReference>
<dbReference type="InterPro" id="IPR016102">
    <property type="entry name" value="Succinyl-CoA_synth-like"/>
</dbReference>
<dbReference type="GO" id="GO:0043758">
    <property type="term" value="F:acetate-CoA ligase (ADP-forming) activity"/>
    <property type="evidence" value="ECO:0007669"/>
    <property type="project" value="UniProtKB-EC"/>
</dbReference>
<dbReference type="InterPro" id="IPR013815">
    <property type="entry name" value="ATP_grasp_subdomain_1"/>
</dbReference>
<gene>
    <name evidence="9" type="ORF">SAMN02910297_00357</name>
    <name evidence="8" type="ORF">YLM1_1056</name>
</gene>
<evidence type="ECO:0000259" key="7">
    <source>
        <dbReference type="PROSITE" id="PS50975"/>
    </source>
</evidence>
<dbReference type="Proteomes" id="UP000066376">
    <property type="component" value="Chromosome"/>
</dbReference>
<dbReference type="GeneID" id="28489360"/>
<dbReference type="RefSeq" id="WP_067146999.1">
    <property type="nucleotide sequence ID" value="NZ_CP014265.1"/>
</dbReference>
<dbReference type="PANTHER" id="PTHR43334:SF1">
    <property type="entry name" value="3-HYDROXYPROPIONATE--COA LIGASE [ADP-FORMING]"/>
    <property type="match status" value="1"/>
</dbReference>
<dbReference type="PROSITE" id="PS50975">
    <property type="entry name" value="ATP_GRASP"/>
    <property type="match status" value="1"/>
</dbReference>
<dbReference type="Pfam" id="PF13607">
    <property type="entry name" value="Succ_CoA_lig"/>
    <property type="match status" value="1"/>
</dbReference>
<dbReference type="SMART" id="SM00881">
    <property type="entry name" value="CoA_binding"/>
    <property type="match status" value="1"/>
</dbReference>
<keyword evidence="3" id="KW-0436">Ligase</keyword>
<evidence type="ECO:0000256" key="4">
    <source>
        <dbReference type="ARBA" id="ARBA00022741"/>
    </source>
</evidence>
<evidence type="ECO:0000256" key="5">
    <source>
        <dbReference type="ARBA" id="ARBA00022840"/>
    </source>
</evidence>
<dbReference type="InterPro" id="IPR003781">
    <property type="entry name" value="CoA-bd"/>
</dbReference>
<keyword evidence="10" id="KW-1185">Reference proteome</keyword>
<feature type="domain" description="ATP-grasp" evidence="7">
    <location>
        <begin position="492"/>
        <end position="528"/>
    </location>
</feature>
<protein>
    <recommendedName>
        <fullName evidence="2">acetate--CoA ligase (ADP-forming)</fullName>
        <ecNumber evidence="2">6.2.1.13</ecNumber>
    </recommendedName>
</protein>
<dbReference type="SUPFAM" id="SSF51735">
    <property type="entry name" value="NAD(P)-binding Rossmann-fold domains"/>
    <property type="match status" value="1"/>
</dbReference>
<dbReference type="STRING" id="294671.YLM1_1056"/>
<dbReference type="EC" id="6.2.1.13" evidence="2"/>
<keyword evidence="4 6" id="KW-0547">Nucleotide-binding</keyword>
<dbReference type="AlphaFoldDB" id="A0A126QZS0"/>
<dbReference type="Gene3D" id="3.30.1490.20">
    <property type="entry name" value="ATP-grasp fold, A domain"/>
    <property type="match status" value="1"/>
</dbReference>
<organism evidence="8 10">
    <name type="scientific">Methanobrevibacter olleyae</name>
    <dbReference type="NCBI Taxonomy" id="294671"/>
    <lineage>
        <taxon>Archaea</taxon>
        <taxon>Methanobacteriati</taxon>
        <taxon>Methanobacteriota</taxon>
        <taxon>Methanomada group</taxon>
        <taxon>Methanobacteria</taxon>
        <taxon>Methanobacteriales</taxon>
        <taxon>Methanobacteriaceae</taxon>
        <taxon>Methanobrevibacter</taxon>
    </lineage>
</organism>
<evidence type="ECO:0000256" key="3">
    <source>
        <dbReference type="ARBA" id="ARBA00022598"/>
    </source>
</evidence>
<comment type="catalytic activity">
    <reaction evidence="1">
        <text>acetate + ATP + CoA = acetyl-CoA + ADP + phosphate</text>
        <dbReference type="Rhea" id="RHEA:15081"/>
        <dbReference type="ChEBI" id="CHEBI:30089"/>
        <dbReference type="ChEBI" id="CHEBI:30616"/>
        <dbReference type="ChEBI" id="CHEBI:43474"/>
        <dbReference type="ChEBI" id="CHEBI:57287"/>
        <dbReference type="ChEBI" id="CHEBI:57288"/>
        <dbReference type="ChEBI" id="CHEBI:456216"/>
        <dbReference type="EC" id="6.2.1.13"/>
    </reaction>
</comment>
<dbReference type="PANTHER" id="PTHR43334">
    <property type="entry name" value="ACETATE--COA LIGASE [ADP-FORMING]"/>
    <property type="match status" value="1"/>
</dbReference>
<dbReference type="PATRIC" id="fig|294671.3.peg.1105"/>
<evidence type="ECO:0000313" key="10">
    <source>
        <dbReference type="Proteomes" id="UP000066376"/>
    </source>
</evidence>
<dbReference type="Pfam" id="PF13549">
    <property type="entry name" value="ATP-grasp_5"/>
    <property type="match status" value="1"/>
</dbReference>
<dbReference type="InterPro" id="IPR032875">
    <property type="entry name" value="Succ_CoA_lig_flav_dom"/>
</dbReference>
<dbReference type="KEGG" id="mol:YLM1_1056"/>
<proteinExistence type="predicted"/>
<dbReference type="GO" id="GO:0016740">
    <property type="term" value="F:transferase activity"/>
    <property type="evidence" value="ECO:0007669"/>
    <property type="project" value="UniProtKB-KW"/>
</dbReference>
<dbReference type="SUPFAM" id="SSF56059">
    <property type="entry name" value="Glutathione synthetase ATP-binding domain-like"/>
    <property type="match status" value="1"/>
</dbReference>
<evidence type="ECO:0000256" key="2">
    <source>
        <dbReference type="ARBA" id="ARBA00012957"/>
    </source>
</evidence>
<accession>A0A126QZS0</accession>
<dbReference type="OrthoDB" id="18103at2157"/>
<dbReference type="GO" id="GO:0046872">
    <property type="term" value="F:metal ion binding"/>
    <property type="evidence" value="ECO:0007669"/>
    <property type="project" value="InterPro"/>
</dbReference>
<reference evidence="11" key="4">
    <citation type="submission" date="2016-10" db="EMBL/GenBank/DDBJ databases">
        <authorList>
            <person name="Varghese N."/>
        </authorList>
    </citation>
    <scope>NUCLEOTIDE SEQUENCE [LARGE SCALE GENOMIC DNA]</scope>
    <source>
        <strain evidence="11">DSM 16632</strain>
    </source>
</reference>
<dbReference type="Pfam" id="PF19045">
    <property type="entry name" value="Ligase_CoA_2"/>
    <property type="match status" value="1"/>
</dbReference>
<evidence type="ECO:0000313" key="8">
    <source>
        <dbReference type="EMBL" id="AMK15613.1"/>
    </source>
</evidence>
<keyword evidence="5 6" id="KW-0067">ATP-binding</keyword>
<dbReference type="InterPro" id="IPR036291">
    <property type="entry name" value="NAD(P)-bd_dom_sf"/>
</dbReference>
<evidence type="ECO:0000256" key="6">
    <source>
        <dbReference type="PROSITE-ProRule" id="PRU00409"/>
    </source>
</evidence>
<evidence type="ECO:0000313" key="11">
    <source>
        <dbReference type="Proteomes" id="UP000183442"/>
    </source>
</evidence>
<keyword evidence="9" id="KW-0808">Transferase</keyword>
<dbReference type="GO" id="GO:0005524">
    <property type="term" value="F:ATP binding"/>
    <property type="evidence" value="ECO:0007669"/>
    <property type="project" value="UniProtKB-UniRule"/>
</dbReference>
<dbReference type="EMBL" id="FOTL01000003">
    <property type="protein sequence ID" value="SFL24810.1"/>
    <property type="molecule type" value="Genomic_DNA"/>
</dbReference>
<dbReference type="Gene3D" id="3.40.50.720">
    <property type="entry name" value="NAD(P)-binding Rossmann-like Domain"/>
    <property type="match status" value="1"/>
</dbReference>
<sequence length="699" mass="74814">MTDLTKMFNPESVAVVGASNSEGKVGYIVLNNIINDGFKGTIYPINPKDDEVQGLKAYKNVSDLPEVPDFVIISIPGKLVNPVVKECGEFGVKNMVVISAGFKEIGGEGVEREAELVALGKEYGINIIGPNSLGTTDSHTPLNSSFSQIMPPEGNIAFISQSGAMMVAIIDWSLTAGIGFSKIISLGNKAGTTEIELIEFLADDPETAVVICYLESISEDEDFIRTLRKVSYKKPVVILKSGSSSAGAEAASSHTGALAGSDIAFDTAFKQSGIFRVTTMDELFDVGLAFSKCMLPTGRNLAIITNAGGGGVVSVDAMERYALDLVKFDEETNARLKEAVPEEGSIKNPIDVLGDAPVTRYKESLEIVLDSDEVDGLVVMVCPTASADADGIAQALVEGANEFDKPVIAVNMGGPTFENANKLLRDNGIPTYVFPETAVKVFDYLARFAAVQERNYDNPVADIDDVDKEAVEAIFAKVKEEKRDTLLGSEAYAVAEAYGIEAAPIKLATSPEEAGTLAEQMDFPVVLKIASDKILHKSDIGGVKVGIKSKEEAEEVYKEIIANANKAHPDIVPNGVEVQKMMDSGIEVLVGMIRDIQFGPMIAFGMGGVLVNLLEDVSFKLAKGLTTDEISEQIENTKVIELLKGFRGEAPGDIDAVKSAIIRVAKLTLDFPEISELDINPIFVYEKGSSALDIKIKLD</sequence>
<dbReference type="InterPro" id="IPR043938">
    <property type="entry name" value="Ligase_CoA_dom"/>
</dbReference>
<dbReference type="Gene3D" id="3.30.470.20">
    <property type="entry name" value="ATP-grasp fold, B domain"/>
    <property type="match status" value="1"/>
</dbReference>